<proteinExistence type="predicted"/>
<organism evidence="1">
    <name type="scientific">Leviviridae sp</name>
    <dbReference type="NCBI Taxonomy" id="2027243"/>
    <lineage>
        <taxon>Viruses</taxon>
        <taxon>Riboviria</taxon>
        <taxon>Orthornavirae</taxon>
        <taxon>Lenarviricota</taxon>
        <taxon>Leviviricetes</taxon>
        <taxon>Norzivirales</taxon>
        <taxon>Fiersviridae</taxon>
    </lineage>
</organism>
<protein>
    <recommendedName>
        <fullName evidence="2">Coat protein</fullName>
    </recommendedName>
</protein>
<accession>A0A514DBB5</accession>
<sequence length="126" mass="13342">MSLAASLTLKNEAASNRTFVETIVQPNGRTRLDSATSLQTPTKLVISHSTSGTGDGLVDRHLIQATRVELDSNGVPFTTIVNLTIAVPRKSTSNTTVYDLVSFIKDLIDTGGVKSADLDAILLGQS</sequence>
<name>A0A514DBB5_9VIRU</name>
<evidence type="ECO:0000313" key="1">
    <source>
        <dbReference type="EMBL" id="QDH90889.1"/>
    </source>
</evidence>
<evidence type="ECO:0008006" key="2">
    <source>
        <dbReference type="Google" id="ProtNLM"/>
    </source>
</evidence>
<dbReference type="EMBL" id="MN035848">
    <property type="protein sequence ID" value="QDH90889.1"/>
    <property type="molecule type" value="Genomic_RNA"/>
</dbReference>
<gene>
    <name evidence="1" type="ORF">H4Rhizo45528_000002</name>
</gene>
<reference evidence="1" key="1">
    <citation type="submission" date="2019-05" db="EMBL/GenBank/DDBJ databases">
        <title>Metatranscriptomic reconstruction reveals RNA viruses with the potential to shape carbon cycling in soil.</title>
        <authorList>
            <person name="Starr E.P."/>
            <person name="Nuccio E."/>
            <person name="Pett-Ridge J."/>
            <person name="Banfield J.F."/>
            <person name="Firestone M.K."/>
        </authorList>
    </citation>
    <scope>NUCLEOTIDE SEQUENCE</scope>
    <source>
        <strain evidence="1">H4_Rhizo_45_scaffold_528</strain>
    </source>
</reference>